<sequence length="840" mass="97565">DSYEYDIVDYKRADDGIVPFLKYFSNFLFYRFGIEICNVMTVIVIAVRLDVMAVLYAIWLGLFLMSKRRALIKIWPIYLLFLLIVFPVQYMIVVGPPPFLCFRYWWSHVSFDGWPQLKRWLYLPDYVNPPSAQQLIADFFQLLCASQQWRVFVHENNEKDSVFTDAGGSNREIIYDKDLYVDNPAWDYVMKKRHWLDQLKYIVFMYGCWTVLAIAYLAGTTRISLLGLGYLISCFYFLWYGQEFLTKPILKLIKMWNYLIYYCFAVIFVKACLQVVACVGFVSTQCWVIQIFAITCLKSGAQLFNDYSELGLLFVVVCIFLYKSIACGAIESAFFCAFIDLFVPCLKQEYIPQNNNCNTDINQPCDRSAGDASLFMDGFCLIFLLLQKRIFSSYYWEHIVTELRSQAKLASQGAVLFNMITKKRIDEDIERENETVRKIKCSLERIKAQQQKLNQTGGLPDESSEHYEAIRSGDYYMFDYESDEIVDESKKDDATAAQEQILEVLTSDNDTDLQTTSLEDNLQPNQTLTTSSIEEGEVPMPIQRKKSRGSVMKPIFKKIKSITKIIVDYWINLFNHYSQDYRQVSRKLAEMKSRDKVVRQSIIEQDKQQSRITTSEGAPVIDLDPLAGGDNNLIVQPKVQTTVQVENDDVLANRSRFYRLLDSIFYMLMSRSELLCYSFMVINHLTSGALLSMPLPLSIFLWAMLSSRPSRNYWITVLTYTEAMIVIKYIFQFRFYPWNVKGFEEQRPLAPVNIIGIDRKGDAASVADLFLLLSLFLHRSILKQMGLWKADHQLPELPTTAPVKTVQTISNSSEDIAQTEPVVKYEQRVKKRMRKYVHRL</sequence>
<feature type="domain" description="Piezo TM25-28" evidence="3">
    <location>
        <begin position="323"/>
        <end position="456"/>
    </location>
</feature>
<evidence type="ECO:0000259" key="4">
    <source>
        <dbReference type="Pfam" id="PF23188"/>
    </source>
</evidence>
<evidence type="ECO:0000259" key="3">
    <source>
        <dbReference type="Pfam" id="PF15917"/>
    </source>
</evidence>
<gene>
    <name evidence="5" type="ORF">OVA965_LOCUS28604</name>
    <name evidence="6" type="ORF">TMI583_LOCUS29369</name>
</gene>
<dbReference type="PANTHER" id="PTHR47049">
    <property type="entry name" value="PIEZO-TYPE MECHANOSENSITIVE ION CHANNEL HOMOLOG"/>
    <property type="match status" value="1"/>
</dbReference>
<evidence type="ECO:0000256" key="1">
    <source>
        <dbReference type="SAM" id="Coils"/>
    </source>
</evidence>
<feature type="transmembrane region" description="Helical" evidence="2">
    <location>
        <begin position="199"/>
        <end position="218"/>
    </location>
</feature>
<feature type="transmembrane region" description="Helical" evidence="2">
    <location>
        <begin position="39"/>
        <end position="65"/>
    </location>
</feature>
<accession>A0A8S2QNQ3</accession>
<name>A0A8S2QNQ3_9BILA</name>
<evidence type="ECO:0000256" key="2">
    <source>
        <dbReference type="SAM" id="Phobius"/>
    </source>
</evidence>
<feature type="transmembrane region" description="Helical" evidence="2">
    <location>
        <begin position="223"/>
        <end position="239"/>
    </location>
</feature>
<keyword evidence="2" id="KW-0472">Membrane</keyword>
<feature type="transmembrane region" description="Helical" evidence="2">
    <location>
        <begin position="259"/>
        <end position="279"/>
    </location>
</feature>
<reference evidence="6" key="1">
    <citation type="submission" date="2021-02" db="EMBL/GenBank/DDBJ databases">
        <authorList>
            <person name="Nowell W R."/>
        </authorList>
    </citation>
    <scope>NUCLEOTIDE SEQUENCE</scope>
</reference>
<feature type="domain" description="Piezo transmembrane helical unit" evidence="4">
    <location>
        <begin position="669"/>
        <end position="789"/>
    </location>
</feature>
<evidence type="ECO:0000313" key="6">
    <source>
        <dbReference type="EMBL" id="CAF4109286.1"/>
    </source>
</evidence>
<dbReference type="AlphaFoldDB" id="A0A8S2QNQ3"/>
<dbReference type="Proteomes" id="UP000682733">
    <property type="component" value="Unassembled WGS sequence"/>
</dbReference>
<dbReference type="GO" id="GO:0016020">
    <property type="term" value="C:membrane"/>
    <property type="evidence" value="ECO:0007669"/>
    <property type="project" value="InterPro"/>
</dbReference>
<dbReference type="Proteomes" id="UP000677228">
    <property type="component" value="Unassembled WGS sequence"/>
</dbReference>
<feature type="transmembrane region" description="Helical" evidence="2">
    <location>
        <begin position="77"/>
        <end position="106"/>
    </location>
</feature>
<proteinExistence type="predicted"/>
<dbReference type="InterPro" id="IPR027272">
    <property type="entry name" value="Piezo"/>
</dbReference>
<dbReference type="GO" id="GO:0008381">
    <property type="term" value="F:mechanosensitive monoatomic ion channel activity"/>
    <property type="evidence" value="ECO:0007669"/>
    <property type="project" value="InterPro"/>
</dbReference>
<feature type="non-terminal residue" evidence="6">
    <location>
        <position position="840"/>
    </location>
</feature>
<dbReference type="InterPro" id="IPR056768">
    <property type="entry name" value="THU_Piezo"/>
</dbReference>
<dbReference type="InterPro" id="IPR031805">
    <property type="entry name" value="Piezo_TM25-28"/>
</dbReference>
<feature type="transmembrane region" description="Helical" evidence="2">
    <location>
        <begin position="310"/>
        <end position="343"/>
    </location>
</feature>
<keyword evidence="2" id="KW-1133">Transmembrane helix</keyword>
<organism evidence="6 7">
    <name type="scientific">Didymodactylos carnosus</name>
    <dbReference type="NCBI Taxonomy" id="1234261"/>
    <lineage>
        <taxon>Eukaryota</taxon>
        <taxon>Metazoa</taxon>
        <taxon>Spiralia</taxon>
        <taxon>Gnathifera</taxon>
        <taxon>Rotifera</taxon>
        <taxon>Eurotatoria</taxon>
        <taxon>Bdelloidea</taxon>
        <taxon>Philodinida</taxon>
        <taxon>Philodinidae</taxon>
        <taxon>Didymodactylos</taxon>
    </lineage>
</organism>
<feature type="non-terminal residue" evidence="6">
    <location>
        <position position="1"/>
    </location>
</feature>
<protein>
    <recommendedName>
        <fullName evidence="8">Piezo-type mechanosensitive ion channel component</fullName>
    </recommendedName>
</protein>
<dbReference type="Pfam" id="PF15917">
    <property type="entry name" value="Piezo_TM25-28"/>
    <property type="match status" value="2"/>
</dbReference>
<evidence type="ECO:0000313" key="5">
    <source>
        <dbReference type="EMBL" id="CAF1302563.1"/>
    </source>
</evidence>
<evidence type="ECO:0000313" key="7">
    <source>
        <dbReference type="Proteomes" id="UP000682733"/>
    </source>
</evidence>
<keyword evidence="2" id="KW-0812">Transmembrane</keyword>
<dbReference type="EMBL" id="CAJOBA010041202">
    <property type="protein sequence ID" value="CAF4109286.1"/>
    <property type="molecule type" value="Genomic_DNA"/>
</dbReference>
<feature type="coiled-coil region" evidence="1">
    <location>
        <begin position="429"/>
        <end position="456"/>
    </location>
</feature>
<dbReference type="EMBL" id="CAJNOK010019616">
    <property type="protein sequence ID" value="CAF1302563.1"/>
    <property type="molecule type" value="Genomic_DNA"/>
</dbReference>
<dbReference type="Pfam" id="PF23188">
    <property type="entry name" value="THU_Piezo1"/>
    <property type="match status" value="1"/>
</dbReference>
<evidence type="ECO:0008006" key="8">
    <source>
        <dbReference type="Google" id="ProtNLM"/>
    </source>
</evidence>
<feature type="domain" description="Piezo TM25-28" evidence="3">
    <location>
        <begin position="183"/>
        <end position="300"/>
    </location>
</feature>
<comment type="caution">
    <text evidence="6">The sequence shown here is derived from an EMBL/GenBank/DDBJ whole genome shotgun (WGS) entry which is preliminary data.</text>
</comment>
<keyword evidence="1" id="KW-0175">Coiled coil</keyword>
<dbReference type="PANTHER" id="PTHR47049:SF2">
    <property type="entry name" value="PIEZO-TYPE MECHANOSENSITIVE ION CHANNEL HOMOLOG"/>
    <property type="match status" value="1"/>
</dbReference>